<dbReference type="Proteomes" id="UP001381693">
    <property type="component" value="Unassembled WGS sequence"/>
</dbReference>
<evidence type="ECO:0000313" key="2">
    <source>
        <dbReference type="Proteomes" id="UP001381693"/>
    </source>
</evidence>
<dbReference type="InterPro" id="IPR011009">
    <property type="entry name" value="Kinase-like_dom_sf"/>
</dbReference>
<comment type="caution">
    <text evidence="1">The sequence shown here is derived from an EMBL/GenBank/DDBJ whole genome shotgun (WGS) entry which is preliminary data.</text>
</comment>
<dbReference type="Gene3D" id="3.30.200.20">
    <property type="entry name" value="Phosphorylase Kinase, domain 1"/>
    <property type="match status" value="1"/>
</dbReference>
<organism evidence="1 2">
    <name type="scientific">Halocaridina rubra</name>
    <name type="common">Hawaiian red shrimp</name>
    <dbReference type="NCBI Taxonomy" id="373956"/>
    <lineage>
        <taxon>Eukaryota</taxon>
        <taxon>Metazoa</taxon>
        <taxon>Ecdysozoa</taxon>
        <taxon>Arthropoda</taxon>
        <taxon>Crustacea</taxon>
        <taxon>Multicrustacea</taxon>
        <taxon>Malacostraca</taxon>
        <taxon>Eumalacostraca</taxon>
        <taxon>Eucarida</taxon>
        <taxon>Decapoda</taxon>
        <taxon>Pleocyemata</taxon>
        <taxon>Caridea</taxon>
        <taxon>Atyoidea</taxon>
        <taxon>Atyidae</taxon>
        <taxon>Halocaridina</taxon>
    </lineage>
</organism>
<dbReference type="Pfam" id="PF01633">
    <property type="entry name" value="Choline_kinase"/>
    <property type="match status" value="1"/>
</dbReference>
<sequence>MAFIVGASEAIVTLSFQVHGEDALESLLAESVIFALLSERRLGPRLYGVFPGGRLEQFIPLQCGSRGPQLNVHSHSRCKRE</sequence>
<reference evidence="1 2" key="1">
    <citation type="submission" date="2023-11" db="EMBL/GenBank/DDBJ databases">
        <title>Halocaridina rubra genome assembly.</title>
        <authorList>
            <person name="Smith C."/>
        </authorList>
    </citation>
    <scope>NUCLEOTIDE SEQUENCE [LARGE SCALE GENOMIC DNA]</scope>
    <source>
        <strain evidence="1">EP-1</strain>
        <tissue evidence="1">Whole</tissue>
    </source>
</reference>
<gene>
    <name evidence="1" type="ORF">SK128_004651</name>
</gene>
<accession>A0AAN8X0M7</accession>
<proteinExistence type="predicted"/>
<dbReference type="SUPFAM" id="SSF56112">
    <property type="entry name" value="Protein kinase-like (PK-like)"/>
    <property type="match status" value="1"/>
</dbReference>
<name>A0AAN8X0M7_HALRR</name>
<dbReference type="AlphaFoldDB" id="A0AAN8X0M7"/>
<protein>
    <submittedName>
        <fullName evidence="1">Uncharacterized protein</fullName>
    </submittedName>
</protein>
<dbReference type="EMBL" id="JAXCGZ010010122">
    <property type="protein sequence ID" value="KAK7075795.1"/>
    <property type="molecule type" value="Genomic_DNA"/>
</dbReference>
<keyword evidence="2" id="KW-1185">Reference proteome</keyword>
<evidence type="ECO:0000313" key="1">
    <source>
        <dbReference type="EMBL" id="KAK7075795.1"/>
    </source>
</evidence>